<comment type="caution">
    <text evidence="3">The sequence shown here is derived from an EMBL/GenBank/DDBJ whole genome shotgun (WGS) entry which is preliminary data.</text>
</comment>
<name>A0AA44F1R8_AGRTU</name>
<dbReference type="GO" id="GO:0004803">
    <property type="term" value="F:transposase activity"/>
    <property type="evidence" value="ECO:0007669"/>
    <property type="project" value="InterPro"/>
</dbReference>
<dbReference type="NCBIfam" id="NF033542">
    <property type="entry name" value="transpos_IS110"/>
    <property type="match status" value="1"/>
</dbReference>
<dbReference type="RefSeq" id="WP_065659364.1">
    <property type="nucleotide sequence ID" value="NZ_CP123839.1"/>
</dbReference>
<dbReference type="PANTHER" id="PTHR33055:SF3">
    <property type="entry name" value="PUTATIVE TRANSPOSASE FOR IS117-RELATED"/>
    <property type="match status" value="1"/>
</dbReference>
<evidence type="ECO:0000259" key="1">
    <source>
        <dbReference type="Pfam" id="PF01548"/>
    </source>
</evidence>
<dbReference type="Pfam" id="PF01548">
    <property type="entry name" value="DEDD_Tnp_IS110"/>
    <property type="match status" value="1"/>
</dbReference>
<reference evidence="3" key="1">
    <citation type="journal article" date="2020" name="Science">
        <title>Unexpected conservation and global transmission of agrobacterial virulence plasmids.</title>
        <authorList>
            <person name="Weisberg A.J."/>
            <person name="Davis E.W. 2nd"/>
            <person name="Tabima J."/>
            <person name="Belcher M.S."/>
            <person name="Miller M."/>
            <person name="Kuo C.H."/>
            <person name="Loper J.E."/>
            <person name="Grunwald N.J."/>
            <person name="Putnam M.L."/>
            <person name="Chang J.H."/>
        </authorList>
    </citation>
    <scope>NUCLEOTIDE SEQUENCE</scope>
    <source>
        <strain evidence="3">17-1853-1a</strain>
    </source>
</reference>
<dbReference type="InterPro" id="IPR003346">
    <property type="entry name" value="Transposase_20"/>
</dbReference>
<organism evidence="3 4">
    <name type="scientific">Agrobacterium tumefaciens</name>
    <dbReference type="NCBI Taxonomy" id="358"/>
    <lineage>
        <taxon>Bacteria</taxon>
        <taxon>Pseudomonadati</taxon>
        <taxon>Pseudomonadota</taxon>
        <taxon>Alphaproteobacteria</taxon>
        <taxon>Hyphomicrobiales</taxon>
        <taxon>Rhizobiaceae</taxon>
        <taxon>Rhizobium/Agrobacterium group</taxon>
        <taxon>Agrobacterium</taxon>
        <taxon>Agrobacterium tumefaciens complex</taxon>
    </lineage>
</organism>
<proteinExistence type="predicted"/>
<protein>
    <submittedName>
        <fullName evidence="3">IS110 family transposase</fullName>
    </submittedName>
</protein>
<gene>
    <name evidence="3" type="ORF">G6M46_06490</name>
</gene>
<accession>A0AA44F1R8</accession>
<dbReference type="PANTHER" id="PTHR33055">
    <property type="entry name" value="TRANSPOSASE FOR INSERTION SEQUENCE ELEMENT IS1111A"/>
    <property type="match status" value="1"/>
</dbReference>
<dbReference type="AlphaFoldDB" id="A0AA44F1R8"/>
<dbReference type="EMBL" id="JAAMAY010000006">
    <property type="protein sequence ID" value="NTC27812.1"/>
    <property type="molecule type" value="Genomic_DNA"/>
</dbReference>
<dbReference type="GO" id="GO:0003677">
    <property type="term" value="F:DNA binding"/>
    <property type="evidence" value="ECO:0007669"/>
    <property type="project" value="InterPro"/>
</dbReference>
<evidence type="ECO:0000259" key="2">
    <source>
        <dbReference type="Pfam" id="PF02371"/>
    </source>
</evidence>
<feature type="domain" description="Transposase IS116/IS110/IS902 C-terminal" evidence="2">
    <location>
        <begin position="223"/>
        <end position="297"/>
    </location>
</feature>
<evidence type="ECO:0000313" key="3">
    <source>
        <dbReference type="EMBL" id="NTC27812.1"/>
    </source>
</evidence>
<dbReference type="InterPro" id="IPR002525">
    <property type="entry name" value="Transp_IS110-like_N"/>
</dbReference>
<evidence type="ECO:0000313" key="4">
    <source>
        <dbReference type="Proteomes" id="UP000702952"/>
    </source>
</evidence>
<dbReference type="Pfam" id="PF02371">
    <property type="entry name" value="Transposase_20"/>
    <property type="match status" value="1"/>
</dbReference>
<dbReference type="GO" id="GO:0006313">
    <property type="term" value="P:DNA transposition"/>
    <property type="evidence" value="ECO:0007669"/>
    <property type="project" value="InterPro"/>
</dbReference>
<dbReference type="Proteomes" id="UP000702952">
    <property type="component" value="Unassembled WGS sequence"/>
</dbReference>
<sequence length="375" mass="42388">MEKMTAYVGLDVHKDTIAVAVAEAERNGEVRSWGTIANTPTSVDKLLNKLRGKYAELEFAHEAGPTGYGLYRTLHAKGAKCIVVAPSMTPKKPSDRIKNDTRDASMLARLLRAGELTAVWVPDEVHEAMRDLARARQTASYDVRKARQRIQSFLLRQGRQFGAKSWTYRHRVWLSDQSFDHIAQQIAFQSYLNAHEQAESRRKELDEQIVELIPHWSLAPIVEALQALKGIGVVVAVALVAEIGDFMRFANPRQLMAYLGLVPGERSSGKSLRPRGITKSGNITLRSLLFEAAWCYRNRPKVGQWCWTRMPETQQVIKDIAWKAQVRLHGRYRKLISNGKRSQVAVTAVARELLGFIWAVCQHVQPSELKPDLEK</sequence>
<dbReference type="InterPro" id="IPR047650">
    <property type="entry name" value="Transpos_IS110"/>
</dbReference>
<feature type="domain" description="Transposase IS110-like N-terminal" evidence="1">
    <location>
        <begin position="8"/>
        <end position="155"/>
    </location>
</feature>